<evidence type="ECO:0000313" key="2">
    <source>
        <dbReference type="Proteomes" id="UP000054279"/>
    </source>
</evidence>
<dbReference type="AlphaFoldDB" id="A0A0C9V683"/>
<evidence type="ECO:0008006" key="3">
    <source>
        <dbReference type="Google" id="ProtNLM"/>
    </source>
</evidence>
<evidence type="ECO:0000313" key="1">
    <source>
        <dbReference type="EMBL" id="KIJ42434.1"/>
    </source>
</evidence>
<dbReference type="OrthoDB" id="271725at2759"/>
<dbReference type="GO" id="GO:0003676">
    <property type="term" value="F:nucleic acid binding"/>
    <property type="evidence" value="ECO:0007669"/>
    <property type="project" value="InterPro"/>
</dbReference>
<dbReference type="EMBL" id="KN837130">
    <property type="protein sequence ID" value="KIJ42434.1"/>
    <property type="molecule type" value="Genomic_DNA"/>
</dbReference>
<dbReference type="HOGENOM" id="CLU_1983000_0_0_1"/>
<dbReference type="Proteomes" id="UP000054279">
    <property type="component" value="Unassembled WGS sequence"/>
</dbReference>
<sequence length="126" mass="14324">MQYPSSLPGCHCHQLERIRRVGQAVHVLSSFRLLIASHFVLVAHSQLTWHVNRTTNVYINGLPPHFKAEQLYALALQLGTVLNCRTFTCQLFDHPSGYDFVLYVHIPCRSFLEVVVLTPRLLASTP</sequence>
<protein>
    <recommendedName>
        <fullName evidence="3">RRM domain-containing protein</fullName>
    </recommendedName>
</protein>
<dbReference type="InterPro" id="IPR035979">
    <property type="entry name" value="RBD_domain_sf"/>
</dbReference>
<gene>
    <name evidence="1" type="ORF">M422DRAFT_254529</name>
</gene>
<accession>A0A0C9V683</accession>
<keyword evidence="2" id="KW-1185">Reference proteome</keyword>
<name>A0A0C9V683_SPHS4</name>
<dbReference type="InterPro" id="IPR012677">
    <property type="entry name" value="Nucleotide-bd_a/b_plait_sf"/>
</dbReference>
<proteinExistence type="predicted"/>
<dbReference type="Gene3D" id="3.30.70.330">
    <property type="match status" value="1"/>
</dbReference>
<reference evidence="1 2" key="1">
    <citation type="submission" date="2014-06" db="EMBL/GenBank/DDBJ databases">
        <title>Evolutionary Origins and Diversification of the Mycorrhizal Mutualists.</title>
        <authorList>
            <consortium name="DOE Joint Genome Institute"/>
            <consortium name="Mycorrhizal Genomics Consortium"/>
            <person name="Kohler A."/>
            <person name="Kuo A."/>
            <person name="Nagy L.G."/>
            <person name="Floudas D."/>
            <person name="Copeland A."/>
            <person name="Barry K.W."/>
            <person name="Cichocki N."/>
            <person name="Veneault-Fourrey C."/>
            <person name="LaButti K."/>
            <person name="Lindquist E.A."/>
            <person name="Lipzen A."/>
            <person name="Lundell T."/>
            <person name="Morin E."/>
            <person name="Murat C."/>
            <person name="Riley R."/>
            <person name="Ohm R."/>
            <person name="Sun H."/>
            <person name="Tunlid A."/>
            <person name="Henrissat B."/>
            <person name="Grigoriev I.V."/>
            <person name="Hibbett D.S."/>
            <person name="Martin F."/>
        </authorList>
    </citation>
    <scope>NUCLEOTIDE SEQUENCE [LARGE SCALE GENOMIC DNA]</scope>
    <source>
        <strain evidence="1 2">SS14</strain>
    </source>
</reference>
<dbReference type="SUPFAM" id="SSF54928">
    <property type="entry name" value="RNA-binding domain, RBD"/>
    <property type="match status" value="1"/>
</dbReference>
<organism evidence="1 2">
    <name type="scientific">Sphaerobolus stellatus (strain SS14)</name>
    <dbReference type="NCBI Taxonomy" id="990650"/>
    <lineage>
        <taxon>Eukaryota</taxon>
        <taxon>Fungi</taxon>
        <taxon>Dikarya</taxon>
        <taxon>Basidiomycota</taxon>
        <taxon>Agaricomycotina</taxon>
        <taxon>Agaricomycetes</taxon>
        <taxon>Phallomycetidae</taxon>
        <taxon>Geastrales</taxon>
        <taxon>Sphaerobolaceae</taxon>
        <taxon>Sphaerobolus</taxon>
    </lineage>
</organism>